<keyword evidence="3 9" id="KW-0813">Transport</keyword>
<feature type="transmembrane region" description="Helical" evidence="10">
    <location>
        <begin position="210"/>
        <end position="229"/>
    </location>
</feature>
<evidence type="ECO:0000259" key="11">
    <source>
        <dbReference type="PROSITE" id="PS50850"/>
    </source>
</evidence>
<accession>A0A1E3QPC0</accession>
<feature type="transmembrane region" description="Helical" evidence="10">
    <location>
        <begin position="336"/>
        <end position="357"/>
    </location>
</feature>
<keyword evidence="8" id="KW-0462">Maltose metabolism</keyword>
<protein>
    <recommendedName>
        <fullName evidence="11">Major facilitator superfamily (MFS) profile domain-containing protein</fullName>
    </recommendedName>
</protein>
<sequence length="586" mass="65169">MLNTHVEDLDDPNTKVDFVTELDKKNTSEFASNPEMDDYIAKFLGLSSDAQANETQEKTMPLMQGLKTFPRAALWSIVLSTAIIMEGYDTNLLNSLYGLSAFQEKYGVPSKDGGYQIEAKWQTALSMCVNIGEIIGLFAAGIIADRIGYRWTLIGSLFAVICFIFIVFFSLSLGMLAAGEILLGLPWGAFQTLTVSYASEVCPLVLRFYLTTYVNICWVLGQLISSGVLKSYVGSDSEWAYKVPFALQWMWPIPIMIGIYLAPESPWWLVKKGRISEARKSLGRLISENEHIPDKSILVDAMTAKIQLANEEEAALVAGISYTDCFKGGNWRRTRIGAMVWLIQNITGSSLMGYSTYFYIQAGMDKSNAFTFSIVQYVLGLIGTVGSWFLSQKAGRFQIYFFGLCTQSFILILVGILGCLNSKGVSWAIGSLLLIFTFVYDLTIGPVCYCLVTEIPSARLRTKSVIISRNVYNVGGIVSAVIMPYMLNPDAWNWKAKTGFLWGGLAIISAVWCWFELPETKGRTYAELDTLFKNKVKARNFAKTEVVTFDAQEMMERLGEEGLKKVVQDTEGATTTGYDNGRELSP</sequence>
<evidence type="ECO:0000256" key="4">
    <source>
        <dbReference type="ARBA" id="ARBA00022597"/>
    </source>
</evidence>
<dbReference type="PROSITE" id="PS00217">
    <property type="entry name" value="SUGAR_TRANSPORT_2"/>
    <property type="match status" value="1"/>
</dbReference>
<evidence type="ECO:0000256" key="8">
    <source>
        <dbReference type="ARBA" id="ARBA00026248"/>
    </source>
</evidence>
<evidence type="ECO:0000256" key="6">
    <source>
        <dbReference type="ARBA" id="ARBA00022989"/>
    </source>
</evidence>
<dbReference type="Pfam" id="PF00083">
    <property type="entry name" value="Sugar_tr"/>
    <property type="match status" value="1"/>
</dbReference>
<name>A0A1E3QPC0_9ASCO</name>
<evidence type="ECO:0000313" key="13">
    <source>
        <dbReference type="Proteomes" id="UP000094336"/>
    </source>
</evidence>
<feature type="transmembrane region" description="Helical" evidence="10">
    <location>
        <begin position="249"/>
        <end position="270"/>
    </location>
</feature>
<feature type="transmembrane region" description="Helical" evidence="10">
    <location>
        <begin position="124"/>
        <end position="144"/>
    </location>
</feature>
<keyword evidence="13" id="KW-1185">Reference proteome</keyword>
<keyword evidence="5 10" id="KW-0812">Transmembrane</keyword>
<evidence type="ECO:0000256" key="5">
    <source>
        <dbReference type="ARBA" id="ARBA00022692"/>
    </source>
</evidence>
<feature type="transmembrane region" description="Helical" evidence="10">
    <location>
        <begin position="424"/>
        <end position="449"/>
    </location>
</feature>
<proteinExistence type="inferred from homology"/>
<keyword evidence="4" id="KW-0762">Sugar transport</keyword>
<evidence type="ECO:0000313" key="12">
    <source>
        <dbReference type="EMBL" id="ODQ78827.1"/>
    </source>
</evidence>
<dbReference type="GeneID" id="30149731"/>
<dbReference type="SUPFAM" id="SSF103473">
    <property type="entry name" value="MFS general substrate transporter"/>
    <property type="match status" value="1"/>
</dbReference>
<feature type="transmembrane region" description="Helical" evidence="10">
    <location>
        <begin position="499"/>
        <end position="515"/>
    </location>
</feature>
<dbReference type="Proteomes" id="UP000094336">
    <property type="component" value="Unassembled WGS sequence"/>
</dbReference>
<feature type="transmembrane region" description="Helical" evidence="10">
    <location>
        <begin position="177"/>
        <end position="198"/>
    </location>
</feature>
<keyword evidence="7 10" id="KW-0472">Membrane</keyword>
<dbReference type="GO" id="GO:0000023">
    <property type="term" value="P:maltose metabolic process"/>
    <property type="evidence" value="ECO:0007669"/>
    <property type="project" value="UniProtKB-KW"/>
</dbReference>
<feature type="transmembrane region" description="Helical" evidence="10">
    <location>
        <begin position="151"/>
        <end position="171"/>
    </location>
</feature>
<dbReference type="EMBL" id="KV454434">
    <property type="protein sequence ID" value="ODQ78827.1"/>
    <property type="molecule type" value="Genomic_DNA"/>
</dbReference>
<dbReference type="GO" id="GO:0005351">
    <property type="term" value="F:carbohydrate:proton symporter activity"/>
    <property type="evidence" value="ECO:0007669"/>
    <property type="project" value="TreeGrafter"/>
</dbReference>
<dbReference type="NCBIfam" id="TIGR00879">
    <property type="entry name" value="SP"/>
    <property type="match status" value="1"/>
</dbReference>
<dbReference type="Gene3D" id="1.20.1250.20">
    <property type="entry name" value="MFS general substrate transporter like domains"/>
    <property type="match status" value="1"/>
</dbReference>
<reference evidence="13" key="1">
    <citation type="submission" date="2016-05" db="EMBL/GenBank/DDBJ databases">
        <title>Comparative genomics of biotechnologically important yeasts.</title>
        <authorList>
            <consortium name="DOE Joint Genome Institute"/>
            <person name="Riley R."/>
            <person name="Haridas S."/>
            <person name="Wolfe K.H."/>
            <person name="Lopes M.R."/>
            <person name="Hittinger C.T."/>
            <person name="Goker M."/>
            <person name="Salamov A."/>
            <person name="Wisecaver J."/>
            <person name="Long T.M."/>
            <person name="Aerts A.L."/>
            <person name="Barry K."/>
            <person name="Choi C."/>
            <person name="Clum A."/>
            <person name="Coughlan A.Y."/>
            <person name="Deshpande S."/>
            <person name="Douglass A.P."/>
            <person name="Hanson S.J."/>
            <person name="Klenk H.-P."/>
            <person name="Labutti K."/>
            <person name="Lapidus A."/>
            <person name="Lindquist E."/>
            <person name="Lipzen A."/>
            <person name="Meier-Kolthoff J.P."/>
            <person name="Ohm R.A."/>
            <person name="Otillar R.P."/>
            <person name="Pangilinan J."/>
            <person name="Peng Y."/>
            <person name="Rokas A."/>
            <person name="Rosa C.A."/>
            <person name="Scheuner C."/>
            <person name="Sibirny A.A."/>
            <person name="Slot J.C."/>
            <person name="Stielow J.B."/>
            <person name="Sun H."/>
            <person name="Kurtzman C.P."/>
            <person name="Blackwell M."/>
            <person name="Grigoriev I.V."/>
            <person name="Jeffries T.W."/>
        </authorList>
    </citation>
    <scope>NUCLEOTIDE SEQUENCE [LARGE SCALE GENOMIC DNA]</scope>
    <source>
        <strain evidence="13">NRRL Y-12698</strain>
    </source>
</reference>
<evidence type="ECO:0000256" key="2">
    <source>
        <dbReference type="ARBA" id="ARBA00010992"/>
    </source>
</evidence>
<dbReference type="InterPro" id="IPR020846">
    <property type="entry name" value="MFS_dom"/>
</dbReference>
<feature type="domain" description="Major facilitator superfamily (MFS) profile" evidence="11">
    <location>
        <begin position="75"/>
        <end position="521"/>
    </location>
</feature>
<dbReference type="RefSeq" id="XP_018984155.1">
    <property type="nucleotide sequence ID" value="XM_019131878.1"/>
</dbReference>
<evidence type="ECO:0000256" key="10">
    <source>
        <dbReference type="SAM" id="Phobius"/>
    </source>
</evidence>
<comment type="subcellular location">
    <subcellularLocation>
        <location evidence="1">Membrane</location>
        <topology evidence="1">Multi-pass membrane protein</topology>
    </subcellularLocation>
</comment>
<dbReference type="AlphaFoldDB" id="A0A1E3QPC0"/>
<dbReference type="InterPro" id="IPR036259">
    <property type="entry name" value="MFS_trans_sf"/>
</dbReference>
<comment type="similarity">
    <text evidence="2 9">Belongs to the major facilitator superfamily. Sugar transporter (TC 2.A.1.1) family.</text>
</comment>
<organism evidence="12 13">
    <name type="scientific">Babjeviella inositovora NRRL Y-12698</name>
    <dbReference type="NCBI Taxonomy" id="984486"/>
    <lineage>
        <taxon>Eukaryota</taxon>
        <taxon>Fungi</taxon>
        <taxon>Dikarya</taxon>
        <taxon>Ascomycota</taxon>
        <taxon>Saccharomycotina</taxon>
        <taxon>Pichiomycetes</taxon>
        <taxon>Serinales incertae sedis</taxon>
        <taxon>Babjeviella</taxon>
    </lineage>
</organism>
<feature type="transmembrane region" description="Helical" evidence="10">
    <location>
        <begin position="397"/>
        <end position="418"/>
    </location>
</feature>
<evidence type="ECO:0000256" key="3">
    <source>
        <dbReference type="ARBA" id="ARBA00022448"/>
    </source>
</evidence>
<dbReference type="InterPro" id="IPR003663">
    <property type="entry name" value="Sugar/inositol_transpt"/>
</dbReference>
<keyword evidence="6 10" id="KW-1133">Transmembrane helix</keyword>
<dbReference type="STRING" id="984486.A0A1E3QPC0"/>
<evidence type="ECO:0000256" key="7">
    <source>
        <dbReference type="ARBA" id="ARBA00023136"/>
    </source>
</evidence>
<evidence type="ECO:0000256" key="1">
    <source>
        <dbReference type="ARBA" id="ARBA00004141"/>
    </source>
</evidence>
<dbReference type="InterPro" id="IPR005828">
    <property type="entry name" value="MFS_sugar_transport-like"/>
</dbReference>
<feature type="transmembrane region" description="Helical" evidence="10">
    <location>
        <begin position="470"/>
        <end position="487"/>
    </location>
</feature>
<dbReference type="OrthoDB" id="6612291at2759"/>
<feature type="transmembrane region" description="Helical" evidence="10">
    <location>
        <begin position="369"/>
        <end position="390"/>
    </location>
</feature>
<dbReference type="PANTHER" id="PTHR48022">
    <property type="entry name" value="PLASTIDIC GLUCOSE TRANSPORTER 4"/>
    <property type="match status" value="1"/>
</dbReference>
<dbReference type="GO" id="GO:0016020">
    <property type="term" value="C:membrane"/>
    <property type="evidence" value="ECO:0007669"/>
    <property type="project" value="UniProtKB-SubCell"/>
</dbReference>
<dbReference type="FunFam" id="1.20.1250.20:FF:000254">
    <property type="entry name" value="MAL31p Maltose permease"/>
    <property type="match status" value="1"/>
</dbReference>
<dbReference type="InterPro" id="IPR050360">
    <property type="entry name" value="MFS_Sugar_Transporters"/>
</dbReference>
<dbReference type="PROSITE" id="PS50850">
    <property type="entry name" value="MFS"/>
    <property type="match status" value="1"/>
</dbReference>
<dbReference type="InterPro" id="IPR005829">
    <property type="entry name" value="Sugar_transporter_CS"/>
</dbReference>
<gene>
    <name evidence="12" type="ORF">BABINDRAFT_38508</name>
</gene>
<evidence type="ECO:0000256" key="9">
    <source>
        <dbReference type="RuleBase" id="RU003346"/>
    </source>
</evidence>
<dbReference type="PANTHER" id="PTHR48022:SF5">
    <property type="entry name" value="ALPHA-GLUCOSIDES PERMEASE MPH2-RELATED"/>
    <property type="match status" value="1"/>
</dbReference>